<accession>A0AB37X9Q4</accession>
<protein>
    <submittedName>
        <fullName evidence="3">Uncharacterized protein</fullName>
    </submittedName>
</protein>
<feature type="region of interest" description="Disordered" evidence="1">
    <location>
        <begin position="124"/>
        <end position="209"/>
    </location>
</feature>
<feature type="region of interest" description="Disordered" evidence="1">
    <location>
        <begin position="257"/>
        <end position="339"/>
    </location>
</feature>
<proteinExistence type="predicted"/>
<keyword evidence="2" id="KW-1133">Transmembrane helix</keyword>
<dbReference type="EMBL" id="PKLK01000025">
    <property type="protein sequence ID" value="RZE36086.1"/>
    <property type="molecule type" value="Genomic_DNA"/>
</dbReference>
<keyword evidence="2" id="KW-0812">Transmembrane</keyword>
<feature type="compositionally biased region" description="Low complexity" evidence="1">
    <location>
        <begin position="129"/>
        <end position="147"/>
    </location>
</feature>
<dbReference type="Proteomes" id="UP000292095">
    <property type="component" value="Unassembled WGS sequence"/>
</dbReference>
<name>A0AB37X9Q4_9ACTN</name>
<sequence length="339" mass="34112">MADEHHGWPTEDATERLLRGEHSGPADAPPDPPEAAALRAALATLTEPGPAGPAAAREEEAVAAFRTAHRESGAGVVRLGRPAPAPSRWGRPVRFGLAVALGGFMIGGVAMAAGAGVLPSPFRGPETPAPAASVSADSSSPEVLVSPEPDPSEPTSPAPPDSPSPPVSSSSGEPVPDEETEAPGSGTPTPERSPHPGRTPSPGGGWDWEERTEIACRAYEDGTMDADHRRRLERLAKGGPGAIERFCRGVLDLPEQQPQLTLPAVPVPGTGGDRPDGGNPDFGYAPSPPAGDGEDADGGAAPEDGAAPEEGSGDEDDGEDDGEETGAATPSPAPSGTGG</sequence>
<gene>
    <name evidence="3" type="ORF">C0Q91_20885</name>
</gene>
<dbReference type="RefSeq" id="WP_109504569.1">
    <property type="nucleotide sequence ID" value="NZ_CP128384.1"/>
</dbReference>
<evidence type="ECO:0000313" key="4">
    <source>
        <dbReference type="Proteomes" id="UP000292095"/>
    </source>
</evidence>
<evidence type="ECO:0000256" key="1">
    <source>
        <dbReference type="SAM" id="MobiDB-lite"/>
    </source>
</evidence>
<dbReference type="AlphaFoldDB" id="A0AB37X9Q4"/>
<feature type="transmembrane region" description="Helical" evidence="2">
    <location>
        <begin position="95"/>
        <end position="118"/>
    </location>
</feature>
<feature type="compositionally biased region" description="Basic and acidic residues" evidence="1">
    <location>
        <begin position="1"/>
        <end position="24"/>
    </location>
</feature>
<keyword evidence="2" id="KW-0472">Membrane</keyword>
<feature type="compositionally biased region" description="Low complexity" evidence="1">
    <location>
        <begin position="34"/>
        <end position="55"/>
    </location>
</feature>
<feature type="compositionally biased region" description="Low complexity" evidence="1">
    <location>
        <begin position="298"/>
        <end position="310"/>
    </location>
</feature>
<comment type="caution">
    <text evidence="3">The sequence shown here is derived from an EMBL/GenBank/DDBJ whole genome shotgun (WGS) entry which is preliminary data.</text>
</comment>
<evidence type="ECO:0000256" key="2">
    <source>
        <dbReference type="SAM" id="Phobius"/>
    </source>
</evidence>
<reference evidence="3 4" key="1">
    <citation type="submission" date="2017-12" db="EMBL/GenBank/DDBJ databases">
        <title>Population genomics insights into the ecological differentiation and adaptive evolution in streptomycetes.</title>
        <authorList>
            <person name="Li Y."/>
            <person name="Huang Y."/>
        </authorList>
    </citation>
    <scope>NUCLEOTIDE SEQUENCE [LARGE SCALE GENOMIC DNA]</scope>
    <source>
        <strain evidence="3 4">FXJ.2339</strain>
    </source>
</reference>
<evidence type="ECO:0000313" key="3">
    <source>
        <dbReference type="EMBL" id="RZE36086.1"/>
    </source>
</evidence>
<feature type="region of interest" description="Disordered" evidence="1">
    <location>
        <begin position="1"/>
        <end position="63"/>
    </location>
</feature>
<feature type="compositionally biased region" description="Pro residues" evidence="1">
    <location>
        <begin position="148"/>
        <end position="166"/>
    </location>
</feature>
<feature type="compositionally biased region" description="Acidic residues" evidence="1">
    <location>
        <begin position="311"/>
        <end position="324"/>
    </location>
</feature>
<organism evidence="3 4">
    <name type="scientific">Streptomyces albidoflavus</name>
    <dbReference type="NCBI Taxonomy" id="1886"/>
    <lineage>
        <taxon>Bacteria</taxon>
        <taxon>Bacillati</taxon>
        <taxon>Actinomycetota</taxon>
        <taxon>Actinomycetes</taxon>
        <taxon>Kitasatosporales</taxon>
        <taxon>Streptomycetaceae</taxon>
        <taxon>Streptomyces</taxon>
        <taxon>Streptomyces albidoflavus group</taxon>
    </lineage>
</organism>